<dbReference type="Proteomes" id="UP000799755">
    <property type="component" value="Unassembled WGS sequence"/>
</dbReference>
<dbReference type="EMBL" id="MU003492">
    <property type="protein sequence ID" value="KAF2478274.1"/>
    <property type="molecule type" value="Genomic_DNA"/>
</dbReference>
<gene>
    <name evidence="1" type="ORF">BDR25DRAFT_348540</name>
</gene>
<reference evidence="1" key="1">
    <citation type="journal article" date="2020" name="Stud. Mycol.">
        <title>101 Dothideomycetes genomes: a test case for predicting lifestyles and emergence of pathogens.</title>
        <authorList>
            <person name="Haridas S."/>
            <person name="Albert R."/>
            <person name="Binder M."/>
            <person name="Bloem J."/>
            <person name="Labutti K."/>
            <person name="Salamov A."/>
            <person name="Andreopoulos B."/>
            <person name="Baker S."/>
            <person name="Barry K."/>
            <person name="Bills G."/>
            <person name="Bluhm B."/>
            <person name="Cannon C."/>
            <person name="Castanera R."/>
            <person name="Culley D."/>
            <person name="Daum C."/>
            <person name="Ezra D."/>
            <person name="Gonzalez J."/>
            <person name="Henrissat B."/>
            <person name="Kuo A."/>
            <person name="Liang C."/>
            <person name="Lipzen A."/>
            <person name="Lutzoni F."/>
            <person name="Magnuson J."/>
            <person name="Mondo S."/>
            <person name="Nolan M."/>
            <person name="Ohm R."/>
            <person name="Pangilinan J."/>
            <person name="Park H.-J."/>
            <person name="Ramirez L."/>
            <person name="Alfaro M."/>
            <person name="Sun H."/>
            <person name="Tritt A."/>
            <person name="Yoshinaga Y."/>
            <person name="Zwiers L.-H."/>
            <person name="Turgeon B."/>
            <person name="Goodwin S."/>
            <person name="Spatafora J."/>
            <person name="Crous P."/>
            <person name="Grigoriev I."/>
        </authorList>
    </citation>
    <scope>NUCLEOTIDE SEQUENCE</scope>
    <source>
        <strain evidence="1">ATCC 200398</strain>
    </source>
</reference>
<accession>A0ACB6RG95</accession>
<protein>
    <submittedName>
        <fullName evidence="1">Uncharacterized protein</fullName>
    </submittedName>
</protein>
<keyword evidence="2" id="KW-1185">Reference proteome</keyword>
<evidence type="ECO:0000313" key="2">
    <source>
        <dbReference type="Proteomes" id="UP000799755"/>
    </source>
</evidence>
<organism evidence="1 2">
    <name type="scientific">Lindgomyces ingoldianus</name>
    <dbReference type="NCBI Taxonomy" id="673940"/>
    <lineage>
        <taxon>Eukaryota</taxon>
        <taxon>Fungi</taxon>
        <taxon>Dikarya</taxon>
        <taxon>Ascomycota</taxon>
        <taxon>Pezizomycotina</taxon>
        <taxon>Dothideomycetes</taxon>
        <taxon>Pleosporomycetidae</taxon>
        <taxon>Pleosporales</taxon>
        <taxon>Lindgomycetaceae</taxon>
        <taxon>Lindgomyces</taxon>
    </lineage>
</organism>
<sequence length="248" mass="29106">MRLSEKLSKVKCCRLLLIHENFLDTLKKKPQAILLGLPTRLRPSALPQTYRQIYQESHDVACKSWTRWSIAWPNLHHFVVSFHLERLVLIAHLALNGIYQNIYLADKEYTHSLKSPHSTVEIIQNSFPDLQLFVYKVQTSLTIMRQILFGSWLLRTLLEKKLDPHVKIIIQAWAWILNKHQNGERPREISGILGSTQKRIGIRTFMKIGDPLLKYLMQWLTEEIGVRKVEVALRKYWVDATIIIPQRI</sequence>
<evidence type="ECO:0000313" key="1">
    <source>
        <dbReference type="EMBL" id="KAF2478274.1"/>
    </source>
</evidence>
<name>A0ACB6RG95_9PLEO</name>
<proteinExistence type="predicted"/>
<comment type="caution">
    <text evidence="1">The sequence shown here is derived from an EMBL/GenBank/DDBJ whole genome shotgun (WGS) entry which is preliminary data.</text>
</comment>